<dbReference type="GO" id="GO:0072354">
    <property type="term" value="F:histone H3T3 kinase activity"/>
    <property type="evidence" value="ECO:0007669"/>
    <property type="project" value="TreeGrafter"/>
</dbReference>
<dbReference type="GO" id="GO:0005737">
    <property type="term" value="C:cytoplasm"/>
    <property type="evidence" value="ECO:0007669"/>
    <property type="project" value="TreeGrafter"/>
</dbReference>
<keyword evidence="4" id="KW-0547">Nucleotide-binding</keyword>
<evidence type="ECO:0000256" key="2">
    <source>
        <dbReference type="ARBA" id="ARBA00022527"/>
    </source>
</evidence>
<dbReference type="Pfam" id="PF12330">
    <property type="entry name" value="Haspin_kinase"/>
    <property type="match status" value="1"/>
</dbReference>
<evidence type="ECO:0000256" key="5">
    <source>
        <dbReference type="ARBA" id="ARBA00022777"/>
    </source>
</evidence>
<dbReference type="Proteomes" id="UP000275385">
    <property type="component" value="Unassembled WGS sequence"/>
</dbReference>
<keyword evidence="3" id="KW-0808">Transferase</keyword>
<feature type="compositionally biased region" description="Polar residues" evidence="9">
    <location>
        <begin position="182"/>
        <end position="214"/>
    </location>
</feature>
<dbReference type="EMBL" id="QVQW01000110">
    <property type="protein sequence ID" value="RKU40321.1"/>
    <property type="molecule type" value="Genomic_DNA"/>
</dbReference>
<evidence type="ECO:0000256" key="8">
    <source>
        <dbReference type="ARBA" id="ARBA00048679"/>
    </source>
</evidence>
<protein>
    <recommendedName>
        <fullName evidence="1">non-specific serine/threonine protein kinase</fullName>
        <ecNumber evidence="1">2.7.11.1</ecNumber>
    </recommendedName>
</protein>
<feature type="region of interest" description="Disordered" evidence="9">
    <location>
        <begin position="170"/>
        <end position="214"/>
    </location>
</feature>
<dbReference type="GO" id="GO:0005634">
    <property type="term" value="C:nucleus"/>
    <property type="evidence" value="ECO:0007669"/>
    <property type="project" value="TreeGrafter"/>
</dbReference>
<evidence type="ECO:0000313" key="12">
    <source>
        <dbReference type="Proteomes" id="UP000275385"/>
    </source>
</evidence>
<accession>A0A420XXD3</accession>
<feature type="compositionally biased region" description="Basic and acidic residues" evidence="9">
    <location>
        <begin position="95"/>
        <end position="125"/>
    </location>
</feature>
<organism evidence="11 12">
    <name type="scientific">Coniochaeta pulveracea</name>
    <dbReference type="NCBI Taxonomy" id="177199"/>
    <lineage>
        <taxon>Eukaryota</taxon>
        <taxon>Fungi</taxon>
        <taxon>Dikarya</taxon>
        <taxon>Ascomycota</taxon>
        <taxon>Pezizomycotina</taxon>
        <taxon>Sordariomycetes</taxon>
        <taxon>Sordariomycetidae</taxon>
        <taxon>Coniochaetales</taxon>
        <taxon>Coniochaetaceae</taxon>
        <taxon>Coniochaeta</taxon>
    </lineage>
</organism>
<feature type="compositionally biased region" description="Polar residues" evidence="9">
    <location>
        <begin position="83"/>
        <end position="92"/>
    </location>
</feature>
<dbReference type="SMART" id="SM01331">
    <property type="entry name" value="DUF3635"/>
    <property type="match status" value="1"/>
</dbReference>
<dbReference type="Gene3D" id="3.30.200.20">
    <property type="entry name" value="Phosphorylase Kinase, domain 1"/>
    <property type="match status" value="1"/>
</dbReference>
<dbReference type="GO" id="GO:0000278">
    <property type="term" value="P:mitotic cell cycle"/>
    <property type="evidence" value="ECO:0007669"/>
    <property type="project" value="TreeGrafter"/>
</dbReference>
<evidence type="ECO:0000313" key="11">
    <source>
        <dbReference type="EMBL" id="RKU40321.1"/>
    </source>
</evidence>
<evidence type="ECO:0000256" key="1">
    <source>
        <dbReference type="ARBA" id="ARBA00012513"/>
    </source>
</evidence>
<comment type="catalytic activity">
    <reaction evidence="8">
        <text>L-seryl-[protein] + ATP = O-phospho-L-seryl-[protein] + ADP + H(+)</text>
        <dbReference type="Rhea" id="RHEA:17989"/>
        <dbReference type="Rhea" id="RHEA-COMP:9863"/>
        <dbReference type="Rhea" id="RHEA-COMP:11604"/>
        <dbReference type="ChEBI" id="CHEBI:15378"/>
        <dbReference type="ChEBI" id="CHEBI:29999"/>
        <dbReference type="ChEBI" id="CHEBI:30616"/>
        <dbReference type="ChEBI" id="CHEBI:83421"/>
        <dbReference type="ChEBI" id="CHEBI:456216"/>
        <dbReference type="EC" id="2.7.11.1"/>
    </reaction>
</comment>
<evidence type="ECO:0000256" key="3">
    <source>
        <dbReference type="ARBA" id="ARBA00022679"/>
    </source>
</evidence>
<feature type="domain" description="Serine/threonine-protein kinase haspin C-terminal" evidence="10">
    <location>
        <begin position="467"/>
        <end position="579"/>
    </location>
</feature>
<proteinExistence type="predicted"/>
<keyword evidence="12" id="KW-1185">Reference proteome</keyword>
<evidence type="ECO:0000256" key="9">
    <source>
        <dbReference type="SAM" id="MobiDB-lite"/>
    </source>
</evidence>
<dbReference type="GO" id="GO:0005524">
    <property type="term" value="F:ATP binding"/>
    <property type="evidence" value="ECO:0007669"/>
    <property type="project" value="UniProtKB-KW"/>
</dbReference>
<dbReference type="STRING" id="177199.A0A420XXD3"/>
<dbReference type="GO" id="GO:0035556">
    <property type="term" value="P:intracellular signal transduction"/>
    <property type="evidence" value="ECO:0007669"/>
    <property type="project" value="TreeGrafter"/>
</dbReference>
<dbReference type="PANTHER" id="PTHR24419">
    <property type="entry name" value="INTERLEUKIN-1 RECEPTOR-ASSOCIATED KINASE"/>
    <property type="match status" value="1"/>
</dbReference>
<dbReference type="InterPro" id="IPR024604">
    <property type="entry name" value="GSG2_C"/>
</dbReference>
<comment type="catalytic activity">
    <reaction evidence="7">
        <text>L-threonyl-[protein] + ATP = O-phospho-L-threonyl-[protein] + ADP + H(+)</text>
        <dbReference type="Rhea" id="RHEA:46608"/>
        <dbReference type="Rhea" id="RHEA-COMP:11060"/>
        <dbReference type="Rhea" id="RHEA-COMP:11605"/>
        <dbReference type="ChEBI" id="CHEBI:15378"/>
        <dbReference type="ChEBI" id="CHEBI:30013"/>
        <dbReference type="ChEBI" id="CHEBI:30616"/>
        <dbReference type="ChEBI" id="CHEBI:61977"/>
        <dbReference type="ChEBI" id="CHEBI:456216"/>
        <dbReference type="EC" id="2.7.11.1"/>
    </reaction>
</comment>
<comment type="caution">
    <text evidence="11">The sequence shown here is derived from an EMBL/GenBank/DDBJ whole genome shotgun (WGS) entry which is preliminary data.</text>
</comment>
<evidence type="ECO:0000256" key="7">
    <source>
        <dbReference type="ARBA" id="ARBA00047899"/>
    </source>
</evidence>
<dbReference type="Gene3D" id="1.10.510.10">
    <property type="entry name" value="Transferase(Phosphotransferase) domain 1"/>
    <property type="match status" value="1"/>
</dbReference>
<dbReference type="InterPro" id="IPR011009">
    <property type="entry name" value="Kinase-like_dom_sf"/>
</dbReference>
<keyword evidence="2" id="KW-0723">Serine/threonine-protein kinase</keyword>
<dbReference type="EC" id="2.7.11.1" evidence="1"/>
<sequence>MSKPTRRYGRSTRTKPVAEQLFVELSRSPLKEKEPNIKCKIENAMKSITGKLDSATLEDQRSPIRQHELVVEIQPGKSRPRTRASQVQTDGNQVRPRDETSNHRLDEKIAGNKDSHVKDEHDKSRIRTRAKRVQQGELSDSVDDLMRGIKGITLGEHQSTINDEDAAILEKPANSRTRSRKSQPQAVPTRPRQSTPEPETGASESLPQLSEQSFADTTLLTPTGLRILTWEEVCPFNSTITKIAEASYAEVYRVANPLGTSIIKCIRLTSPIRPRTKTQLASGLVDEEPHPETSLSNELQISEWLADIPGFVVYKERYIVQGKATKQLLETHQVFQRRMKRKDPGRAQFYPSPSRYLEETRFLVVELGDAGVALEDFELSVVEQVWDVFLLTAVALARAEDLVRFEHRDLHEGNLCVRRVGKPRMMSENETCQFGYSGLDITILDYGLSRAEDEEAAPVAYDLEKDLSLFTSTHAAQCRVYRQMRSFLLRGDRIWLPPKSHSRPYESDFDGQPIDWKEYNSYTNVLWLAYIYSYLVDNFKGEKKSLTRFKKESKEMWMHLDPEAPRSVLSFGSAGDVVRFAVEAGWIREEQLMGDDDESYVDGGSIIGISTSEYGLVRRSARTRGVGLE</sequence>
<evidence type="ECO:0000256" key="4">
    <source>
        <dbReference type="ARBA" id="ARBA00022741"/>
    </source>
</evidence>
<feature type="region of interest" description="Disordered" evidence="9">
    <location>
        <begin position="72"/>
        <end position="139"/>
    </location>
</feature>
<keyword evidence="5" id="KW-0418">Kinase</keyword>
<keyword evidence="6" id="KW-0067">ATP-binding</keyword>
<dbReference type="PANTHER" id="PTHR24419:SF18">
    <property type="entry name" value="SERINE_THREONINE-PROTEIN KINASE HASPIN"/>
    <property type="match status" value="1"/>
</dbReference>
<dbReference type="OrthoDB" id="21018at2759"/>
<reference evidence="11 12" key="1">
    <citation type="submission" date="2018-08" db="EMBL/GenBank/DDBJ databases">
        <title>Draft genome of the lignicolous fungus Coniochaeta pulveracea.</title>
        <authorList>
            <person name="Borstlap C.J."/>
            <person name="De Witt R.N."/>
            <person name="Botha A."/>
            <person name="Volschenk H."/>
        </authorList>
    </citation>
    <scope>NUCLEOTIDE SEQUENCE [LARGE SCALE GENOMIC DNA]</scope>
    <source>
        <strain evidence="11 12">CAB683</strain>
    </source>
</reference>
<evidence type="ECO:0000259" key="10">
    <source>
        <dbReference type="SMART" id="SM01331"/>
    </source>
</evidence>
<dbReference type="SUPFAM" id="SSF56112">
    <property type="entry name" value="Protein kinase-like (PK-like)"/>
    <property type="match status" value="1"/>
</dbReference>
<gene>
    <name evidence="11" type="ORF">DL546_002728</name>
</gene>
<name>A0A420XXD3_9PEZI</name>
<dbReference type="AlphaFoldDB" id="A0A420XXD3"/>
<evidence type="ECO:0000256" key="6">
    <source>
        <dbReference type="ARBA" id="ARBA00022840"/>
    </source>
</evidence>